<evidence type="ECO:0000259" key="2">
    <source>
        <dbReference type="Pfam" id="PF05193"/>
    </source>
</evidence>
<dbReference type="InterPro" id="IPR007863">
    <property type="entry name" value="Peptidase_M16_C"/>
</dbReference>
<dbReference type="InterPro" id="IPR050361">
    <property type="entry name" value="MPP/UQCRC_Complex"/>
</dbReference>
<dbReference type="InterPro" id="IPR011765">
    <property type="entry name" value="Pept_M16_N"/>
</dbReference>
<proteinExistence type="predicted"/>
<dbReference type="Pfam" id="PF05193">
    <property type="entry name" value="Peptidase_M16_C"/>
    <property type="match status" value="1"/>
</dbReference>
<dbReference type="PANTHER" id="PTHR11851:SF226">
    <property type="entry name" value="CYTOCHROME B-C1 COMPLEX SUBUNIT 2, MITOCHONDRIAL"/>
    <property type="match status" value="1"/>
</dbReference>
<dbReference type="SUPFAM" id="SSF63411">
    <property type="entry name" value="LuxS/MPP-like metallohydrolase"/>
    <property type="match status" value="2"/>
</dbReference>
<evidence type="ECO:0000313" key="4">
    <source>
        <dbReference type="RefSeq" id="XP_013786630.1"/>
    </source>
</evidence>
<keyword evidence="3" id="KW-1185">Reference proteome</keyword>
<reference evidence="4" key="1">
    <citation type="submission" date="2025-08" db="UniProtKB">
        <authorList>
            <consortium name="RefSeq"/>
        </authorList>
    </citation>
    <scope>IDENTIFICATION</scope>
    <source>
        <tissue evidence="4">Muscle</tissue>
    </source>
</reference>
<evidence type="ECO:0000259" key="1">
    <source>
        <dbReference type="Pfam" id="PF00675"/>
    </source>
</evidence>
<accession>A0ABM1BQC8</accession>
<feature type="domain" description="Peptidase M16 N-terminal" evidence="1">
    <location>
        <begin position="55"/>
        <end position="199"/>
    </location>
</feature>
<dbReference type="GeneID" id="106470612"/>
<feature type="domain" description="Peptidase M16 C-terminal" evidence="2">
    <location>
        <begin position="208"/>
        <end position="382"/>
    </location>
</feature>
<dbReference type="Pfam" id="PF00675">
    <property type="entry name" value="Peptidase_M16"/>
    <property type="match status" value="1"/>
</dbReference>
<sequence length="382" mass="41363">MSTTKLFNACFVRSISYRSYSAHAFAATKSGQKSDHVILSKQDAKTTTLSNGLIVASVENYSPVTRLGVFVKAGPRYESSENTGITHCLRNSAGLSTKNSTIFGITRNIEQMGGNLASTSSREHMVYTLDCIRDNLEKGLQYLAEVTSQHAFKPWELGDFAPRMKVDLALFKDQPQAVLMEALHHAAFIGGLSHSLYSPDFMIGKHNSEMLQSYVKDTFTTGRATVVGLGVDHDLFVEQVENLFHFENGKGTTDVGSSKYGGGEVRVESAGPISYAAVVAEGASLTNLKEMLCLAMLQRILGVGPTIKYSEGLHSKLSSAGAKATNEPFGVSSLNVNYSDSGLFGFVVAGQHSCMDKLLKSLVTEMRSTVKKVTDQDLKNAK</sequence>
<dbReference type="Proteomes" id="UP000694941">
    <property type="component" value="Unplaced"/>
</dbReference>
<name>A0ABM1BQC8_LIMPO</name>
<gene>
    <name evidence="4" type="primary">LOC106470612</name>
</gene>
<organism evidence="3 4">
    <name type="scientific">Limulus polyphemus</name>
    <name type="common">Atlantic horseshoe crab</name>
    <dbReference type="NCBI Taxonomy" id="6850"/>
    <lineage>
        <taxon>Eukaryota</taxon>
        <taxon>Metazoa</taxon>
        <taxon>Ecdysozoa</taxon>
        <taxon>Arthropoda</taxon>
        <taxon>Chelicerata</taxon>
        <taxon>Merostomata</taxon>
        <taxon>Xiphosura</taxon>
        <taxon>Limulidae</taxon>
        <taxon>Limulus</taxon>
    </lineage>
</organism>
<protein>
    <submittedName>
        <fullName evidence="4">Cytochrome b-c1 complex subunit 2, mitochondrial-like</fullName>
    </submittedName>
</protein>
<evidence type="ECO:0000313" key="3">
    <source>
        <dbReference type="Proteomes" id="UP000694941"/>
    </source>
</evidence>
<dbReference type="PANTHER" id="PTHR11851">
    <property type="entry name" value="METALLOPROTEASE"/>
    <property type="match status" value="1"/>
</dbReference>
<dbReference type="RefSeq" id="XP_013786630.1">
    <property type="nucleotide sequence ID" value="XM_013931176.2"/>
</dbReference>
<dbReference type="InterPro" id="IPR011249">
    <property type="entry name" value="Metalloenz_LuxS/M16"/>
</dbReference>
<dbReference type="Gene3D" id="3.30.830.10">
    <property type="entry name" value="Metalloenzyme, LuxS/M16 peptidase-like"/>
    <property type="match status" value="2"/>
</dbReference>